<evidence type="ECO:0000256" key="5">
    <source>
        <dbReference type="RuleBase" id="RU362066"/>
    </source>
</evidence>
<dbReference type="RefSeq" id="WP_086046956.1">
    <property type="nucleotide sequence ID" value="NZ_CP017889.1"/>
</dbReference>
<keyword evidence="4 5" id="KW-0975">Bacterial flagellum</keyword>
<dbReference type="GO" id="GO:0005576">
    <property type="term" value="C:extracellular region"/>
    <property type="evidence" value="ECO:0007669"/>
    <property type="project" value="UniProtKB-SubCell"/>
</dbReference>
<comment type="subcellular location">
    <subcellularLocation>
        <location evidence="5">Secreted</location>
    </subcellularLocation>
    <subcellularLocation>
        <location evidence="5">Bacterial flagellum</location>
    </subcellularLocation>
</comment>
<feature type="coiled-coil region" evidence="5">
    <location>
        <begin position="342"/>
        <end position="423"/>
    </location>
</feature>
<evidence type="ECO:0000256" key="6">
    <source>
        <dbReference type="SAM" id="MobiDB-lite"/>
    </source>
</evidence>
<dbReference type="InterPro" id="IPR010810">
    <property type="entry name" value="Flagellin_hook_IN_motif"/>
</dbReference>
<dbReference type="EMBL" id="CP017902">
    <property type="protein sequence ID" value="ARP19124.1"/>
    <property type="molecule type" value="Genomic_DNA"/>
</dbReference>
<evidence type="ECO:0000256" key="4">
    <source>
        <dbReference type="ARBA" id="ARBA00023143"/>
    </source>
</evidence>
<proteinExistence type="inferred from homology"/>
<feature type="domain" description="Flagellar hook-associated protein 2 N-terminal" evidence="7">
    <location>
        <begin position="11"/>
        <end position="107"/>
    </location>
</feature>
<comment type="similarity">
    <text evidence="1 5">Belongs to the FliD family.</text>
</comment>
<dbReference type="InterPro" id="IPR010809">
    <property type="entry name" value="FliD_C"/>
</dbReference>
<evidence type="ECO:0000256" key="3">
    <source>
        <dbReference type="ARBA" id="ARBA00023054"/>
    </source>
</evidence>
<dbReference type="Pfam" id="PF07196">
    <property type="entry name" value="Flagellin_IN"/>
    <property type="match status" value="1"/>
</dbReference>
<keyword evidence="5" id="KW-0964">Secreted</keyword>
<keyword evidence="9" id="KW-0966">Cell projection</keyword>
<dbReference type="PANTHER" id="PTHR30288">
    <property type="entry name" value="FLAGELLAR CAP/ASSEMBLY PROTEIN FLID"/>
    <property type="match status" value="1"/>
</dbReference>
<keyword evidence="9" id="KW-0969">Cilium</keyword>
<name>A0A1W6W9R9_VIBAL</name>
<dbReference type="GO" id="GO:0007155">
    <property type="term" value="P:cell adhesion"/>
    <property type="evidence" value="ECO:0007669"/>
    <property type="project" value="InterPro"/>
</dbReference>
<evidence type="ECO:0000259" key="7">
    <source>
        <dbReference type="Pfam" id="PF02465"/>
    </source>
</evidence>
<protein>
    <recommendedName>
        <fullName evidence="5">Flagellar hook-associated protein 2</fullName>
        <shortName evidence="5">HAP2</shortName>
    </recommendedName>
    <alternativeName>
        <fullName evidence="5">Flagellar cap protein</fullName>
    </alternativeName>
</protein>
<dbReference type="InterPro" id="IPR003481">
    <property type="entry name" value="FliD_N"/>
</dbReference>
<comment type="subunit">
    <text evidence="2 5">Homopentamer.</text>
</comment>
<organism evidence="9">
    <name type="scientific">Vibrio alginolyticus</name>
    <dbReference type="NCBI Taxonomy" id="663"/>
    <lineage>
        <taxon>Bacteria</taxon>
        <taxon>Pseudomonadati</taxon>
        <taxon>Pseudomonadota</taxon>
        <taxon>Gammaproteobacteria</taxon>
        <taxon>Vibrionales</taxon>
        <taxon>Vibrionaceae</taxon>
        <taxon>Vibrio</taxon>
    </lineage>
</organism>
<dbReference type="GO" id="GO:0071973">
    <property type="term" value="P:bacterial-type flagellum-dependent cell motility"/>
    <property type="evidence" value="ECO:0007669"/>
    <property type="project" value="TreeGrafter"/>
</dbReference>
<reference evidence="9" key="1">
    <citation type="submission" date="2016-10" db="EMBL/GenBank/DDBJ databases">
        <title>The High Quality Genome of Vibrio alginolyticus K01M1.</title>
        <authorList>
            <person name="Wendling C."/>
            <person name="Chibani C.M."/>
            <person name="Hertel R."/>
            <person name="Sproer C."/>
            <person name="Bunk B."/>
            <person name="Overmann J."/>
            <person name="Roth O."/>
            <person name="Liesegang H."/>
        </authorList>
    </citation>
    <scope>NUCLEOTIDE SEQUENCE</scope>
    <source>
        <strain evidence="9">K05K4</strain>
    </source>
</reference>
<dbReference type="PANTHER" id="PTHR30288:SF0">
    <property type="entry name" value="FLAGELLAR HOOK-ASSOCIATED PROTEIN 2"/>
    <property type="match status" value="1"/>
</dbReference>
<comment type="function">
    <text evidence="5">Required for morphogenesis and for the elongation of the flagellar filament by facilitating polymerization of the flagellin monomers at the tip of growing filament. Forms a capping structure, which prevents flagellin subunits (transported through the central channel of the flagellum) from leaking out without polymerization at the distal end.</text>
</comment>
<dbReference type="GO" id="GO:0009421">
    <property type="term" value="C:bacterial-type flagellum filament cap"/>
    <property type="evidence" value="ECO:0007669"/>
    <property type="project" value="InterPro"/>
</dbReference>
<evidence type="ECO:0000313" key="9">
    <source>
        <dbReference type="EMBL" id="ARP19124.1"/>
    </source>
</evidence>
<feature type="compositionally biased region" description="Low complexity" evidence="6">
    <location>
        <begin position="258"/>
        <end position="277"/>
    </location>
</feature>
<gene>
    <name evidence="9" type="primary">fliD_1</name>
    <name evidence="9" type="ORF">K05K4_22980</name>
</gene>
<feature type="domain" description="Flagellar hook-associated protein 2 C-terminal" evidence="8">
    <location>
        <begin position="429"/>
        <end position="653"/>
    </location>
</feature>
<feature type="region of interest" description="Disordered" evidence="6">
    <location>
        <begin position="233"/>
        <end position="299"/>
    </location>
</feature>
<dbReference type="Pfam" id="PF07195">
    <property type="entry name" value="FliD_C"/>
    <property type="match status" value="1"/>
</dbReference>
<keyword evidence="3 5" id="KW-0175">Coiled coil</keyword>
<accession>A0A1W6W9R9</accession>
<dbReference type="GO" id="GO:0009424">
    <property type="term" value="C:bacterial-type flagellum hook"/>
    <property type="evidence" value="ECO:0007669"/>
    <property type="project" value="UniProtKB-UniRule"/>
</dbReference>
<dbReference type="Pfam" id="PF02465">
    <property type="entry name" value="FliD_N"/>
    <property type="match status" value="1"/>
</dbReference>
<evidence type="ECO:0000256" key="1">
    <source>
        <dbReference type="ARBA" id="ARBA00009764"/>
    </source>
</evidence>
<sequence>MSLGPLGMSGGMDINSMVSKIVDAERVPKQQRIDNERTTINASISAYGRLRESLDTMKNLMANFRQEKAFAVRTVETTDDNIVSATATTDAIAGKYAIDVLQLAQSHKVASDVLPEDAKFGPGKLQISLGDERFNIDVRSRSKLIDVVRGINGAKDNPGVRASLINDVEGPRLILASNLSGKDHQIRVSVEAEKGNPLKYFEYQTLEDRVNALEEARSAAEDVLGPLKFPEQPAEELDANGNPLPPEEQKAADDVQDDASQAPISAAGAEAAKAGQEAIDEANRRASLRPEDRIPGWTETASGTLLDSYEEPELELDEKAIEKAPDVPGWNNAASGTLTDSYVTTKEAKQLLEQEKAEIEQKIASEKQALDEKVARGELSEAQAKQIHRAKLDPQERERLEKIDEAEAKIAKAQSAFEEYLGMTEVQAGQDSEVLLDGVAKLSSHNNVIEDAIEGVDLTLKGKSELNKPPAEIGVEYDRQSVRNDIENFVAAYNSFYQTSQALASVDPVTGQKGPLSGDSTVRSADSRLKSVFSTRIDKAPENLKSLTEFGITTTRQGTLEINYDMLDRQLNNNFNELEKFFGGNTGFAKRVEDAIHGITGITGSIRTREKSLTEQNYRLSDDQAALDRRMESLEKRTHAKFTAMQDATGKMQGQLGALMSALG</sequence>
<dbReference type="NCBIfam" id="NF006435">
    <property type="entry name" value="PRK08724.1"/>
    <property type="match status" value="1"/>
</dbReference>
<dbReference type="AlphaFoldDB" id="A0A1W6W9R9"/>
<feature type="compositionally biased region" description="Basic and acidic residues" evidence="6">
    <location>
        <begin position="281"/>
        <end position="294"/>
    </location>
</feature>
<evidence type="ECO:0000259" key="8">
    <source>
        <dbReference type="Pfam" id="PF07195"/>
    </source>
</evidence>
<keyword evidence="9" id="KW-0282">Flagellum</keyword>
<evidence type="ECO:0000256" key="2">
    <source>
        <dbReference type="ARBA" id="ARBA00011255"/>
    </source>
</evidence>
<dbReference type="InterPro" id="IPR040026">
    <property type="entry name" value="FliD"/>
</dbReference>